<dbReference type="Proteomes" id="UP001430193">
    <property type="component" value="Unassembled WGS sequence"/>
</dbReference>
<evidence type="ECO:0000313" key="5">
    <source>
        <dbReference type="EMBL" id="MBM7128766.1"/>
    </source>
</evidence>
<sequence length="106" mass="11693">MSLLEQNTFICPVELALKAIAGKWKPAILWELASGAKRFNELQGAMPGISHKVLNQQLTQLQRDGMVMHHGAELELHAGYALTPLGETLRPSLDALAQWGKLHGER</sequence>
<organism evidence="5 6">
    <name type="scientific">Dyella mobilis</name>
    <dbReference type="NCBI Taxonomy" id="1849582"/>
    <lineage>
        <taxon>Bacteria</taxon>
        <taxon>Pseudomonadati</taxon>
        <taxon>Pseudomonadota</taxon>
        <taxon>Gammaproteobacteria</taxon>
        <taxon>Lysobacterales</taxon>
        <taxon>Rhodanobacteraceae</taxon>
        <taxon>Dyella</taxon>
    </lineage>
</organism>
<proteinExistence type="predicted"/>
<dbReference type="InterPro" id="IPR036388">
    <property type="entry name" value="WH-like_DNA-bd_sf"/>
</dbReference>
<gene>
    <name evidence="5" type="ORF">ISS99_04455</name>
</gene>
<reference evidence="5" key="1">
    <citation type="submission" date="2020-10" db="EMBL/GenBank/DDBJ databases">
        <title>Phylogeny of dyella-like bacteria.</title>
        <authorList>
            <person name="Fu J."/>
        </authorList>
    </citation>
    <scope>NUCLEOTIDE SEQUENCE</scope>
    <source>
        <strain evidence="5">DHON07</strain>
    </source>
</reference>
<dbReference type="RefSeq" id="WP_204630382.1">
    <property type="nucleotide sequence ID" value="NZ_BSOC01000006.1"/>
</dbReference>
<keyword evidence="6" id="KW-1185">Reference proteome</keyword>
<dbReference type="PANTHER" id="PTHR33204:SF29">
    <property type="entry name" value="TRANSCRIPTIONAL REGULATOR"/>
    <property type="match status" value="1"/>
</dbReference>
<dbReference type="InterPro" id="IPR002577">
    <property type="entry name" value="HTH_HxlR"/>
</dbReference>
<evidence type="ECO:0000313" key="6">
    <source>
        <dbReference type="Proteomes" id="UP001430193"/>
    </source>
</evidence>
<dbReference type="PROSITE" id="PS51118">
    <property type="entry name" value="HTH_HXLR"/>
    <property type="match status" value="1"/>
</dbReference>
<dbReference type="Gene3D" id="1.10.10.10">
    <property type="entry name" value="Winged helix-like DNA-binding domain superfamily/Winged helix DNA-binding domain"/>
    <property type="match status" value="1"/>
</dbReference>
<protein>
    <submittedName>
        <fullName evidence="5">Helix-turn-helix transcriptional regulator</fullName>
    </submittedName>
</protein>
<dbReference type="InterPro" id="IPR036390">
    <property type="entry name" value="WH_DNA-bd_sf"/>
</dbReference>
<evidence type="ECO:0000256" key="1">
    <source>
        <dbReference type="ARBA" id="ARBA00023015"/>
    </source>
</evidence>
<keyword evidence="2" id="KW-0238">DNA-binding</keyword>
<feature type="domain" description="HTH hxlR-type" evidence="4">
    <location>
        <begin position="11"/>
        <end position="106"/>
    </location>
</feature>
<evidence type="ECO:0000259" key="4">
    <source>
        <dbReference type="PROSITE" id="PS51118"/>
    </source>
</evidence>
<dbReference type="Pfam" id="PF01638">
    <property type="entry name" value="HxlR"/>
    <property type="match status" value="1"/>
</dbReference>
<accession>A0ABS2KC62</accession>
<keyword evidence="3" id="KW-0804">Transcription</keyword>
<evidence type="ECO:0000256" key="3">
    <source>
        <dbReference type="ARBA" id="ARBA00023163"/>
    </source>
</evidence>
<comment type="caution">
    <text evidence="5">The sequence shown here is derived from an EMBL/GenBank/DDBJ whole genome shotgun (WGS) entry which is preliminary data.</text>
</comment>
<dbReference type="SUPFAM" id="SSF46785">
    <property type="entry name" value="Winged helix' DNA-binding domain"/>
    <property type="match status" value="1"/>
</dbReference>
<evidence type="ECO:0000256" key="2">
    <source>
        <dbReference type="ARBA" id="ARBA00023125"/>
    </source>
</evidence>
<dbReference type="PANTHER" id="PTHR33204">
    <property type="entry name" value="TRANSCRIPTIONAL REGULATOR, MARR FAMILY"/>
    <property type="match status" value="1"/>
</dbReference>
<name>A0ABS2KC62_9GAMM</name>
<keyword evidence="1" id="KW-0805">Transcription regulation</keyword>
<dbReference type="EMBL" id="JADIKF010000035">
    <property type="protein sequence ID" value="MBM7128766.1"/>
    <property type="molecule type" value="Genomic_DNA"/>
</dbReference>